<keyword evidence="5 10" id="KW-1133">Transmembrane helix</keyword>
<dbReference type="EMBL" id="KP211864">
    <property type="protein sequence ID" value="ANV80013.1"/>
    <property type="molecule type" value="Genomic_DNA"/>
</dbReference>
<keyword evidence="9" id="KW-0676">Redox-active center</keyword>
<keyword evidence="3 10" id="KW-0812">Transmembrane</keyword>
<keyword evidence="4" id="KW-0874">Quinone</keyword>
<evidence type="ECO:0000259" key="11">
    <source>
        <dbReference type="SMART" id="SM00756"/>
    </source>
</evidence>
<evidence type="ECO:0000256" key="8">
    <source>
        <dbReference type="ARBA" id="ARBA00023157"/>
    </source>
</evidence>
<evidence type="ECO:0000256" key="1">
    <source>
        <dbReference type="ARBA" id="ARBA00004141"/>
    </source>
</evidence>
<feature type="transmembrane region" description="Helical" evidence="10">
    <location>
        <begin position="33"/>
        <end position="55"/>
    </location>
</feature>
<evidence type="ECO:0000313" key="12">
    <source>
        <dbReference type="EMBL" id="ANV80013.1"/>
    </source>
</evidence>
<feature type="transmembrane region" description="Helical" evidence="10">
    <location>
        <begin position="6"/>
        <end position="26"/>
    </location>
</feature>
<accession>A0A1B1TCL5</accession>
<dbReference type="GO" id="GO:0048038">
    <property type="term" value="F:quinone binding"/>
    <property type="evidence" value="ECO:0007669"/>
    <property type="project" value="UniProtKB-KW"/>
</dbReference>
<reference evidence="12" key="1">
    <citation type="submission" date="2014-11" db="EMBL/GenBank/DDBJ databases">
        <authorList>
            <person name="Zhu J."/>
            <person name="Qi W."/>
            <person name="Song R."/>
        </authorList>
    </citation>
    <scope>NUCLEOTIDE SEQUENCE</scope>
</reference>
<evidence type="ECO:0000256" key="7">
    <source>
        <dbReference type="ARBA" id="ARBA00023136"/>
    </source>
</evidence>
<keyword evidence="7 10" id="KW-0472">Membrane</keyword>
<protein>
    <recommendedName>
        <fullName evidence="11">Vitamin K epoxide reductase domain-containing protein</fullName>
    </recommendedName>
</protein>
<sequence>MNETLTDPVLIIFILGLAISSYLMLINNEKKTSMLLISSLSFAMVGITSSAYTYIIHNKMVVQGSTAFCSSEGIVQCGSVIGDPQWNNLFGIPWGIFGILSFSILIFLSLCLYLDRYAKWSENYLNYAWWAGIAGLPFVALLVIIELTQVEDAPHICPFCTIAHLSLIGYVGSIYFLKNRRNIGKWSENEG</sequence>
<keyword evidence="8" id="KW-1015">Disulfide bond</keyword>
<feature type="domain" description="Vitamin K epoxide reductase" evidence="11">
    <location>
        <begin position="32"/>
        <end position="179"/>
    </location>
</feature>
<feature type="transmembrane region" description="Helical" evidence="10">
    <location>
        <begin position="127"/>
        <end position="147"/>
    </location>
</feature>
<dbReference type="InterPro" id="IPR038354">
    <property type="entry name" value="VKOR_sf"/>
</dbReference>
<evidence type="ECO:0000256" key="3">
    <source>
        <dbReference type="ARBA" id="ARBA00022692"/>
    </source>
</evidence>
<evidence type="ECO:0000256" key="6">
    <source>
        <dbReference type="ARBA" id="ARBA00023002"/>
    </source>
</evidence>
<evidence type="ECO:0000256" key="10">
    <source>
        <dbReference type="SAM" id="Phobius"/>
    </source>
</evidence>
<evidence type="ECO:0000256" key="9">
    <source>
        <dbReference type="ARBA" id="ARBA00023284"/>
    </source>
</evidence>
<proteinExistence type="inferred from homology"/>
<feature type="transmembrane region" description="Helical" evidence="10">
    <location>
        <begin position="153"/>
        <end position="177"/>
    </location>
</feature>
<feature type="transmembrane region" description="Helical" evidence="10">
    <location>
        <begin position="92"/>
        <end position="115"/>
    </location>
</feature>
<reference evidence="12" key="2">
    <citation type="journal article" date="2015" name="ISME J.">
        <title>A new class of marine Euryarchaeota group II from the Mediterranean deep chlorophyll maximum.</title>
        <authorList>
            <person name="Martin-Cuadrado A.B."/>
            <person name="Garcia-Heredia I."/>
            <person name="Molto A.G."/>
            <person name="Lopez-Ubeda R."/>
            <person name="Kimes N."/>
            <person name="Lopez-Garcia P."/>
            <person name="Moreira D."/>
            <person name="Rodriguez-Valera F."/>
        </authorList>
    </citation>
    <scope>NUCLEOTIDE SEQUENCE</scope>
</reference>
<dbReference type="SMART" id="SM00756">
    <property type="entry name" value="VKc"/>
    <property type="match status" value="1"/>
</dbReference>
<evidence type="ECO:0000256" key="2">
    <source>
        <dbReference type="ARBA" id="ARBA00006214"/>
    </source>
</evidence>
<dbReference type="InterPro" id="IPR012932">
    <property type="entry name" value="VKOR"/>
</dbReference>
<comment type="subcellular location">
    <subcellularLocation>
        <location evidence="1">Membrane</location>
        <topology evidence="1">Multi-pass membrane protein</topology>
    </subcellularLocation>
</comment>
<name>A0A1B1TCL5_9ARCH</name>
<evidence type="ECO:0000256" key="4">
    <source>
        <dbReference type="ARBA" id="ARBA00022719"/>
    </source>
</evidence>
<dbReference type="AlphaFoldDB" id="A0A1B1TCL5"/>
<dbReference type="Pfam" id="PF07884">
    <property type="entry name" value="VKOR"/>
    <property type="match status" value="1"/>
</dbReference>
<dbReference type="Gene3D" id="1.20.1440.130">
    <property type="entry name" value="VKOR domain"/>
    <property type="match status" value="1"/>
</dbReference>
<evidence type="ECO:0000256" key="5">
    <source>
        <dbReference type="ARBA" id="ARBA00022989"/>
    </source>
</evidence>
<keyword evidence="6" id="KW-0560">Oxidoreductase</keyword>
<dbReference type="GO" id="GO:0016020">
    <property type="term" value="C:membrane"/>
    <property type="evidence" value="ECO:0007669"/>
    <property type="project" value="UniProtKB-SubCell"/>
</dbReference>
<organism evidence="12">
    <name type="scientific">uncultured Poseidoniia archaeon</name>
    <dbReference type="NCBI Taxonomy" id="1697135"/>
    <lineage>
        <taxon>Archaea</taxon>
        <taxon>Methanobacteriati</taxon>
        <taxon>Thermoplasmatota</taxon>
        <taxon>Candidatus Poseidoniia</taxon>
        <taxon>environmental samples</taxon>
    </lineage>
</organism>
<dbReference type="GO" id="GO:0016491">
    <property type="term" value="F:oxidoreductase activity"/>
    <property type="evidence" value="ECO:0007669"/>
    <property type="project" value="UniProtKB-KW"/>
</dbReference>
<comment type="similarity">
    <text evidence="2">Belongs to the VKOR family.</text>
</comment>